<evidence type="ECO:0000313" key="1">
    <source>
        <dbReference type="EMBL" id="KAI4386090.1"/>
    </source>
</evidence>
<dbReference type="Proteomes" id="UP001057402">
    <property type="component" value="Chromosome 2"/>
</dbReference>
<proteinExistence type="predicted"/>
<name>A0ACB9S584_9MYRT</name>
<keyword evidence="2" id="KW-1185">Reference proteome</keyword>
<reference evidence="2" key="1">
    <citation type="journal article" date="2023" name="Front. Plant Sci.">
        <title>Chromosomal-level genome assembly of Melastoma candidum provides insights into trichome evolution.</title>
        <authorList>
            <person name="Zhong Y."/>
            <person name="Wu W."/>
            <person name="Sun C."/>
            <person name="Zou P."/>
            <person name="Liu Y."/>
            <person name="Dai S."/>
            <person name="Zhou R."/>
        </authorList>
    </citation>
    <scope>NUCLEOTIDE SEQUENCE [LARGE SCALE GENOMIC DNA]</scope>
</reference>
<protein>
    <submittedName>
        <fullName evidence="1">Uncharacterized protein</fullName>
    </submittedName>
</protein>
<organism evidence="1 2">
    <name type="scientific">Melastoma candidum</name>
    <dbReference type="NCBI Taxonomy" id="119954"/>
    <lineage>
        <taxon>Eukaryota</taxon>
        <taxon>Viridiplantae</taxon>
        <taxon>Streptophyta</taxon>
        <taxon>Embryophyta</taxon>
        <taxon>Tracheophyta</taxon>
        <taxon>Spermatophyta</taxon>
        <taxon>Magnoliopsida</taxon>
        <taxon>eudicotyledons</taxon>
        <taxon>Gunneridae</taxon>
        <taxon>Pentapetalae</taxon>
        <taxon>rosids</taxon>
        <taxon>malvids</taxon>
        <taxon>Myrtales</taxon>
        <taxon>Melastomataceae</taxon>
        <taxon>Melastomatoideae</taxon>
        <taxon>Melastomateae</taxon>
        <taxon>Melastoma</taxon>
    </lineage>
</organism>
<sequence length="850" mass="93960">MAVAGLQNVSTLDSSFLRESQSSLPRGRINNVREGGQPSAILQMRQPELEDEPVVGQEDRVGNIFFHQGSNIPSNDSSGSDTSESHAEEHAVSVYGVSGNQSGLPNSPHIVSLGVTYNNNGRDQDQSLNLGEGERERVRQIFRGWMSNGSKEHRSDNSNMNNNASRSEWLGENEQERVRIIREWVQKTSQRSPRGDGIEPAAQIERVRDGLVVNQNDAGVETSRRGIRKVCGRQFLIDMLKKAEAERQRDIEGLLDTRPVSHFAHRNRIQSLLRGRFLRNERPTGSERNNRLASGELGFLRQRQTVSGLREELLSRMDSSLSSQAGSDQFDSSSDGGGLNDNRTEHGDTVSVPGEVQHDSGGSGFDNLLEGDNESLDCRDNLRPITELTENVVAATSAGQQCGNGMENESRDSQETDYMEPSSAIQEGDESLPEVYGGGESDGILQVETEEGASSLQFGGVHSVILETGGSQRVDASREADETLQPEDSILLVQHPQENVFVGEATEVSDSINPPGNVLRDLMEDPSGRLANGGLQGTNPVEDVDDRNVILEDGDSAQALQTQVDEIFDQPSTSNGRFGSFTMPEDDNVYSGELRDLLSRRRVSNLLHSGFRENLNHVLQSYVQRQGQMSDEWELHGDSPTPETAEQALEQLNGDDEPQLDVVDGPQFSLPALPNPSIYPRWEHGLHPDSWSPRDIHPRFGIDWDVVNDLRVDMVRLQQRMNSMQRMLEACMEMQLELQRSIKQEVSAALNRSAVSQGTHDHGFKEQETNWDHVKKGLCCICSENNIDSLLYRCGHMCTCSKCANALVGSKGKCPMCHAPVVEPHPPHLPQAGQKFLSCSWPRGKLFGGF</sequence>
<accession>A0ACB9S584</accession>
<gene>
    <name evidence="1" type="ORF">MLD38_004054</name>
</gene>
<dbReference type="EMBL" id="CM042881">
    <property type="protein sequence ID" value="KAI4386090.1"/>
    <property type="molecule type" value="Genomic_DNA"/>
</dbReference>
<evidence type="ECO:0000313" key="2">
    <source>
        <dbReference type="Proteomes" id="UP001057402"/>
    </source>
</evidence>
<comment type="caution">
    <text evidence="1">The sequence shown here is derived from an EMBL/GenBank/DDBJ whole genome shotgun (WGS) entry which is preliminary data.</text>
</comment>